<evidence type="ECO:0000313" key="2">
    <source>
        <dbReference type="Proteomes" id="UP000031549"/>
    </source>
</evidence>
<reference evidence="1 2" key="1">
    <citation type="journal article" date="2015" name="Genome Announc.">
        <title>Draft Genome Sequence of Cyanobacterium Hassallia byssoidea Strain VB512170, Isolated from Monuments in India.</title>
        <authorList>
            <person name="Singh D."/>
            <person name="Chandrababunaidu M.M."/>
            <person name="Panda A."/>
            <person name="Sen D."/>
            <person name="Bhattacharyya S."/>
            <person name="Adhikary S.P."/>
            <person name="Tripathy S."/>
        </authorList>
    </citation>
    <scope>NUCLEOTIDE SEQUENCE [LARGE SCALE GENOMIC DNA]</scope>
    <source>
        <strain evidence="1 2">VB512170</strain>
    </source>
</reference>
<dbReference type="Proteomes" id="UP000031549">
    <property type="component" value="Unassembled WGS sequence"/>
</dbReference>
<name>A0A846H8E7_9CYAN</name>
<comment type="caution">
    <text evidence="1">The sequence shown here is derived from an EMBL/GenBank/DDBJ whole genome shotgun (WGS) entry which is preliminary data.</text>
</comment>
<keyword evidence="2" id="KW-1185">Reference proteome</keyword>
<dbReference type="RefSeq" id="WP_163518770.1">
    <property type="nucleotide sequence ID" value="NZ_JTCM02000016.1"/>
</dbReference>
<organism evidence="1 2">
    <name type="scientific">Hassallia byssoidea VB512170</name>
    <dbReference type="NCBI Taxonomy" id="1304833"/>
    <lineage>
        <taxon>Bacteria</taxon>
        <taxon>Bacillati</taxon>
        <taxon>Cyanobacteriota</taxon>
        <taxon>Cyanophyceae</taxon>
        <taxon>Nostocales</taxon>
        <taxon>Tolypothrichaceae</taxon>
        <taxon>Hassallia</taxon>
    </lineage>
</organism>
<evidence type="ECO:0000313" key="1">
    <source>
        <dbReference type="EMBL" id="NEU72934.1"/>
    </source>
</evidence>
<protein>
    <submittedName>
        <fullName evidence="1">Uncharacterized protein</fullName>
    </submittedName>
</protein>
<dbReference type="AlphaFoldDB" id="A0A846H8E7"/>
<dbReference type="EMBL" id="JTCM02000016">
    <property type="protein sequence ID" value="NEU72934.1"/>
    <property type="molecule type" value="Genomic_DNA"/>
</dbReference>
<proteinExistence type="predicted"/>
<sequence>MRLVKGDRTTAKRKKTPKLFQGKHSEVARQPNPRKSRIIAAKFFAQMLVPELSMGILSMGNYR</sequence>
<accession>A0A846H8E7</accession>
<gene>
    <name evidence="1" type="ORF">PI95_010255</name>
</gene>